<organism evidence="1 2">
    <name type="scientific">Ambrosiozyma monospora</name>
    <name type="common">Yeast</name>
    <name type="synonym">Endomycopsis monosporus</name>
    <dbReference type="NCBI Taxonomy" id="43982"/>
    <lineage>
        <taxon>Eukaryota</taxon>
        <taxon>Fungi</taxon>
        <taxon>Dikarya</taxon>
        <taxon>Ascomycota</taxon>
        <taxon>Saccharomycotina</taxon>
        <taxon>Pichiomycetes</taxon>
        <taxon>Pichiales</taxon>
        <taxon>Pichiaceae</taxon>
        <taxon>Ambrosiozyma</taxon>
    </lineage>
</organism>
<name>A0ACB5U8W5_AMBMO</name>
<accession>A0ACB5U8W5</accession>
<comment type="caution">
    <text evidence="1">The sequence shown here is derived from an EMBL/GenBank/DDBJ whole genome shotgun (WGS) entry which is preliminary data.</text>
</comment>
<proteinExistence type="predicted"/>
<dbReference type="EMBL" id="BSXS01014153">
    <property type="protein sequence ID" value="GMF05016.1"/>
    <property type="molecule type" value="Genomic_DNA"/>
</dbReference>
<evidence type="ECO:0000313" key="1">
    <source>
        <dbReference type="EMBL" id="GMF05016.1"/>
    </source>
</evidence>
<gene>
    <name evidence="1" type="ORF">Amon02_001218100</name>
</gene>
<evidence type="ECO:0000313" key="2">
    <source>
        <dbReference type="Proteomes" id="UP001165064"/>
    </source>
</evidence>
<keyword evidence="2" id="KW-1185">Reference proteome</keyword>
<dbReference type="Proteomes" id="UP001165064">
    <property type="component" value="Unassembled WGS sequence"/>
</dbReference>
<sequence>MKTDYYELLGVTQTATDTELKKAYRKKALRLHPDKNPDNIEEATKLFNEVRLAYETLSDSNERAWYDSHKFQILMEDGDYDKTDDSNDTPYYAGTTIYDIQKYMNSDLYSRMDDTIQGFYSVISVLLDKIASEEVSAGKQQNLPGFNSYKDDTTFANACDSKELLYPRFGNSKTDYGTNVRMFYKVWSGFQTVKTFAWCDEYRYSAAPDRRTRRLMEKENKKAREQARKDMNKKN</sequence>
<protein>
    <submittedName>
        <fullName evidence="1">Unnamed protein product</fullName>
    </submittedName>
</protein>
<reference evidence="1" key="1">
    <citation type="submission" date="2023-04" db="EMBL/GenBank/DDBJ databases">
        <title>Ambrosiozyma monospora NBRC 10751.</title>
        <authorList>
            <person name="Ichikawa N."/>
            <person name="Sato H."/>
            <person name="Tonouchi N."/>
        </authorList>
    </citation>
    <scope>NUCLEOTIDE SEQUENCE</scope>
    <source>
        <strain evidence="1">NBRC 10751</strain>
    </source>
</reference>